<organism evidence="8 9">
    <name type="scientific">Candidatus Accumulibacter contiguus</name>
    <dbReference type="NCBI Taxonomy" id="2954381"/>
    <lineage>
        <taxon>Bacteria</taxon>
        <taxon>Pseudomonadati</taxon>
        <taxon>Pseudomonadota</taxon>
        <taxon>Betaproteobacteria</taxon>
        <taxon>Candidatus Accumulibacter</taxon>
    </lineage>
</organism>
<feature type="region of interest" description="Disordered" evidence="6">
    <location>
        <begin position="1"/>
        <end position="34"/>
    </location>
</feature>
<comment type="similarity">
    <text evidence="2">Belongs to the flagella basal body rod proteins family.</text>
</comment>
<gene>
    <name evidence="8" type="primary">flgB</name>
    <name evidence="8" type="ORF">E4Q08_23760</name>
</gene>
<comment type="function">
    <text evidence="5">Structural component of flagellum, the bacterial motility apparatus. Part of the rod structure of flagellar basal body.</text>
</comment>
<evidence type="ECO:0000256" key="3">
    <source>
        <dbReference type="ARBA" id="ARBA00014376"/>
    </source>
</evidence>
<evidence type="ECO:0000256" key="1">
    <source>
        <dbReference type="ARBA" id="ARBA00004117"/>
    </source>
</evidence>
<evidence type="ECO:0000313" key="9">
    <source>
        <dbReference type="Proteomes" id="UP000886469"/>
    </source>
</evidence>
<dbReference type="PANTHER" id="PTHR30435">
    <property type="entry name" value="FLAGELLAR PROTEIN"/>
    <property type="match status" value="1"/>
</dbReference>
<accession>A0ABX1TI59</accession>
<evidence type="ECO:0000313" key="8">
    <source>
        <dbReference type="EMBL" id="NMQ08028.1"/>
    </source>
</evidence>
<evidence type="ECO:0000256" key="4">
    <source>
        <dbReference type="ARBA" id="ARBA00023143"/>
    </source>
</evidence>
<keyword evidence="9" id="KW-1185">Reference proteome</keyword>
<dbReference type="InterPro" id="IPR001444">
    <property type="entry name" value="Flag_bb_rod_N"/>
</dbReference>
<keyword evidence="8" id="KW-0282">Flagellum</keyword>
<evidence type="ECO:0000256" key="5">
    <source>
        <dbReference type="ARBA" id="ARBA00024934"/>
    </source>
</evidence>
<evidence type="ECO:0000256" key="6">
    <source>
        <dbReference type="SAM" id="MobiDB-lite"/>
    </source>
</evidence>
<protein>
    <recommendedName>
        <fullName evidence="3">Flagellar basal body rod protein FlgB</fullName>
    </recommendedName>
</protein>
<comment type="caution">
    <text evidence="8">The sequence shown here is derived from an EMBL/GenBank/DDBJ whole genome shotgun (WGS) entry which is preliminary data.</text>
</comment>
<dbReference type="NCBIfam" id="TIGR01396">
    <property type="entry name" value="FlgB"/>
    <property type="match status" value="1"/>
</dbReference>
<keyword evidence="8" id="KW-0966">Cell projection</keyword>
<dbReference type="Proteomes" id="UP000886469">
    <property type="component" value="Unassembled WGS sequence"/>
</dbReference>
<comment type="subcellular location">
    <subcellularLocation>
        <location evidence="1">Bacterial flagellum basal body</location>
    </subcellularLocation>
</comment>
<evidence type="ECO:0000259" key="7">
    <source>
        <dbReference type="Pfam" id="PF00460"/>
    </source>
</evidence>
<name>A0ABX1TI59_9PROT</name>
<sequence>MAGVPSISPAANTPSPPVQGGHEEHGGGTAITDNGAFSQALNQAIAQKSNNRGGGHGTHGREFSGTASSTTSAHPKDLSIGQGGHAGHDFQQKMLGVRAYRQQLLASNIANADTPGYKAVDIDINEAARVVTSTAASLSLATTANGHLSGGTQAPPFPLKFHVPYQAAADGNTVEMDVERQKFSENSLMYQFSLDRVSGHFKHLMELLQNLK</sequence>
<dbReference type="Pfam" id="PF00460">
    <property type="entry name" value="Flg_bb_rod"/>
    <property type="match status" value="1"/>
</dbReference>
<proteinExistence type="inferred from homology"/>
<keyword evidence="8" id="KW-0969">Cilium</keyword>
<feature type="domain" description="Flagellar basal body rod protein N-terminal" evidence="7">
    <location>
        <begin position="101"/>
        <end position="118"/>
    </location>
</feature>
<keyword evidence="4" id="KW-0975">Bacterial flagellum</keyword>
<feature type="region of interest" description="Disordered" evidence="6">
    <location>
        <begin position="48"/>
        <end position="87"/>
    </location>
</feature>
<dbReference type="InterPro" id="IPR006300">
    <property type="entry name" value="FlgB"/>
</dbReference>
<dbReference type="PANTHER" id="PTHR30435:SF12">
    <property type="entry name" value="FLAGELLAR BASAL BODY ROD PROTEIN FLGB"/>
    <property type="match status" value="1"/>
</dbReference>
<dbReference type="EMBL" id="SPMX01000149">
    <property type="protein sequence ID" value="NMQ08028.1"/>
    <property type="molecule type" value="Genomic_DNA"/>
</dbReference>
<evidence type="ECO:0000256" key="2">
    <source>
        <dbReference type="ARBA" id="ARBA00009677"/>
    </source>
</evidence>
<reference evidence="8" key="1">
    <citation type="submission" date="2019-03" db="EMBL/GenBank/DDBJ databases">
        <title>Metabolic reconstructions from genomes of highly enriched 'Candidatus Accumulibacter' and 'Candidatus Competibacter' bioreactor populations.</title>
        <authorList>
            <person name="Annavajhala M.K."/>
            <person name="Welles L."/>
            <person name="Abbas B."/>
            <person name="Sorokin D."/>
            <person name="Park H."/>
            <person name="Van Loosdrecht M."/>
            <person name="Chandran K."/>
        </authorList>
    </citation>
    <scope>NUCLEOTIDE SEQUENCE</scope>
    <source>
        <strain evidence="8">SBR_L</strain>
    </source>
</reference>
<dbReference type="RefSeq" id="WP_169072232.1">
    <property type="nucleotide sequence ID" value="NZ_SPMX01000149.1"/>
</dbReference>